<proteinExistence type="predicted"/>
<dbReference type="AlphaFoldDB" id="A0A933S903"/>
<name>A0A933S903_UNCEI</name>
<protein>
    <recommendedName>
        <fullName evidence="4">LamG domain-containing protein</fullName>
    </recommendedName>
</protein>
<comment type="caution">
    <text evidence="2">The sequence shown here is derived from an EMBL/GenBank/DDBJ whole genome shotgun (WGS) entry which is preliminary data.</text>
</comment>
<accession>A0A933S903</accession>
<feature type="chain" id="PRO_5037589074" description="LamG domain-containing protein" evidence="1">
    <location>
        <begin position="24"/>
        <end position="250"/>
    </location>
</feature>
<keyword evidence="1" id="KW-0732">Signal</keyword>
<dbReference type="Proteomes" id="UP000696931">
    <property type="component" value="Unassembled WGS sequence"/>
</dbReference>
<evidence type="ECO:0008006" key="4">
    <source>
        <dbReference type="Google" id="ProtNLM"/>
    </source>
</evidence>
<feature type="signal peptide" evidence="1">
    <location>
        <begin position="1"/>
        <end position="23"/>
    </location>
</feature>
<evidence type="ECO:0000313" key="3">
    <source>
        <dbReference type="Proteomes" id="UP000696931"/>
    </source>
</evidence>
<dbReference type="Gene3D" id="2.60.120.560">
    <property type="entry name" value="Exo-inulinase, domain 1"/>
    <property type="match status" value="1"/>
</dbReference>
<dbReference type="InterPro" id="IPR013320">
    <property type="entry name" value="ConA-like_dom_sf"/>
</dbReference>
<organism evidence="2 3">
    <name type="scientific">Eiseniibacteriota bacterium</name>
    <dbReference type="NCBI Taxonomy" id="2212470"/>
    <lineage>
        <taxon>Bacteria</taxon>
        <taxon>Candidatus Eiseniibacteriota</taxon>
    </lineage>
</organism>
<reference evidence="2" key="1">
    <citation type="submission" date="2020-07" db="EMBL/GenBank/DDBJ databases">
        <title>Huge and variable diversity of episymbiotic CPR bacteria and DPANN archaea in groundwater ecosystems.</title>
        <authorList>
            <person name="He C.Y."/>
            <person name="Keren R."/>
            <person name="Whittaker M."/>
            <person name="Farag I.F."/>
            <person name="Doudna J."/>
            <person name="Cate J.H.D."/>
            <person name="Banfield J.F."/>
        </authorList>
    </citation>
    <scope>NUCLEOTIDE SEQUENCE</scope>
    <source>
        <strain evidence="2">NC_groundwater_1813_Pr3_B-0.1um_71_17</strain>
    </source>
</reference>
<sequence length="250" mass="27296">MKLVKMVVPVLALMLAFASQAQAISIVEEHVNGGVLQLNWLSGYDTPRTLMALTMNPADPAYSNPSGDHTVGVLTNTVQDSGGIALSAVDPQGQNDYTWEGWFNTGAGNTRRGLVIRASVGDNFKSSYQFVLYSGMAQLVFRRLVGQTPTSLRSWVGTQIPGGIPLVNTWHHLKVEAIGNQFRLWYDGVELTAGNPVVDATPLLTGFVGVYNFRFDLGNVPVYFDDLMLTTQNVVPARTTTWGAIKNLYK</sequence>
<dbReference type="EMBL" id="JACRIW010000014">
    <property type="protein sequence ID" value="MBI5168167.1"/>
    <property type="molecule type" value="Genomic_DNA"/>
</dbReference>
<dbReference type="SUPFAM" id="SSF49899">
    <property type="entry name" value="Concanavalin A-like lectins/glucanases"/>
    <property type="match status" value="1"/>
</dbReference>
<evidence type="ECO:0000256" key="1">
    <source>
        <dbReference type="SAM" id="SignalP"/>
    </source>
</evidence>
<gene>
    <name evidence="2" type="ORF">HZA61_01630</name>
</gene>
<evidence type="ECO:0000313" key="2">
    <source>
        <dbReference type="EMBL" id="MBI5168167.1"/>
    </source>
</evidence>